<dbReference type="Pfam" id="PF12937">
    <property type="entry name" value="F-box-like"/>
    <property type="match status" value="1"/>
</dbReference>
<evidence type="ECO:0000313" key="2">
    <source>
        <dbReference type="EMBL" id="TVU49467.1"/>
    </source>
</evidence>
<dbReference type="EMBL" id="RWGY01000002">
    <property type="protein sequence ID" value="TVU49467.1"/>
    <property type="molecule type" value="Genomic_DNA"/>
</dbReference>
<dbReference type="AlphaFoldDB" id="A0A5J9WNJ7"/>
<dbReference type="SMART" id="SM00256">
    <property type="entry name" value="FBOX"/>
    <property type="match status" value="1"/>
</dbReference>
<proteinExistence type="predicted"/>
<dbReference type="OrthoDB" id="659406at2759"/>
<reference evidence="2 3" key="1">
    <citation type="journal article" date="2019" name="Sci. Rep.">
        <title>A high-quality genome of Eragrostis curvula grass provides insights into Poaceae evolution and supports new strategies to enhance forage quality.</title>
        <authorList>
            <person name="Carballo J."/>
            <person name="Santos B.A.C.M."/>
            <person name="Zappacosta D."/>
            <person name="Garbus I."/>
            <person name="Selva J.P."/>
            <person name="Gallo C.A."/>
            <person name="Diaz A."/>
            <person name="Albertini E."/>
            <person name="Caccamo M."/>
            <person name="Echenique V."/>
        </authorList>
    </citation>
    <scope>NUCLEOTIDE SEQUENCE [LARGE SCALE GENOMIC DNA]</scope>
    <source>
        <strain evidence="3">cv. Victoria</strain>
        <tissue evidence="2">Leaf</tissue>
    </source>
</reference>
<keyword evidence="3" id="KW-1185">Reference proteome</keyword>
<dbReference type="Proteomes" id="UP000324897">
    <property type="component" value="Chromosome 6"/>
</dbReference>
<name>A0A5J9WNJ7_9POAL</name>
<dbReference type="SUPFAM" id="SSF81383">
    <property type="entry name" value="F-box domain"/>
    <property type="match status" value="1"/>
</dbReference>
<evidence type="ECO:0000313" key="3">
    <source>
        <dbReference type="Proteomes" id="UP000324897"/>
    </source>
</evidence>
<feature type="non-terminal residue" evidence="2">
    <location>
        <position position="1"/>
    </location>
</feature>
<organism evidence="2 3">
    <name type="scientific">Eragrostis curvula</name>
    <name type="common">weeping love grass</name>
    <dbReference type="NCBI Taxonomy" id="38414"/>
    <lineage>
        <taxon>Eukaryota</taxon>
        <taxon>Viridiplantae</taxon>
        <taxon>Streptophyta</taxon>
        <taxon>Embryophyta</taxon>
        <taxon>Tracheophyta</taxon>
        <taxon>Spermatophyta</taxon>
        <taxon>Magnoliopsida</taxon>
        <taxon>Liliopsida</taxon>
        <taxon>Poales</taxon>
        <taxon>Poaceae</taxon>
        <taxon>PACMAD clade</taxon>
        <taxon>Chloridoideae</taxon>
        <taxon>Eragrostideae</taxon>
        <taxon>Eragrostidinae</taxon>
        <taxon>Eragrostis</taxon>
    </lineage>
</organism>
<dbReference type="InterPro" id="IPR036047">
    <property type="entry name" value="F-box-like_dom_sf"/>
</dbReference>
<comment type="caution">
    <text evidence="2">The sequence shown here is derived from an EMBL/GenBank/DDBJ whole genome shotgun (WGS) entry which is preliminary data.</text>
</comment>
<dbReference type="Gramene" id="TVU49467">
    <property type="protein sequence ID" value="TVU49467"/>
    <property type="gene ID" value="EJB05_00780"/>
</dbReference>
<dbReference type="InterPro" id="IPR001810">
    <property type="entry name" value="F-box_dom"/>
</dbReference>
<evidence type="ECO:0000259" key="1">
    <source>
        <dbReference type="SMART" id="SM00256"/>
    </source>
</evidence>
<sequence length="396" mass="44398">MHLHDDILGAILERIDSQVSLLRAASTCKRWRSSIADTAFLRRFRSLHAPAVAGDYCNYSPLPPFPNEVVPKTRDPVFFIPSPSLSSSIDGGHFSLDFLPDDGILRRVVDSRGSLLLMYSYWRIGGAIVEDLVVCEPLTRRYERIPSPPELRGATASSCFRQFYLIDGAGTSNFRVLCEHYMDNAMHIVVFNPDDDDGREYSSSSWEEKDISSSIVTPAGLSWARRLGRAAGSWYFYDTDEEDRISNMLILLDGRTGEFSSSMLPANENWDKRSNNFCVADGHDGKPRVCTVDDGSVMVFAMRDGDGQWALEKRLLLEEAIRGLPGYKPWHIKCLNILTRGPGFIILSLAAIVKWTVSVDLETMEVTPGVEDMGEMVYRCELPWPPVLNACVDSRP</sequence>
<accession>A0A5J9WNJ7</accession>
<dbReference type="PANTHER" id="PTHR33207">
    <property type="entry name" value="F-BOX DOMAIN CONTAINING PROTEIN-RELATED"/>
    <property type="match status" value="1"/>
</dbReference>
<dbReference type="Gene3D" id="1.20.1280.50">
    <property type="match status" value="1"/>
</dbReference>
<gene>
    <name evidence="2" type="ORF">EJB05_00780</name>
</gene>
<feature type="domain" description="F-box" evidence="1">
    <location>
        <begin position="3"/>
        <end position="44"/>
    </location>
</feature>
<protein>
    <recommendedName>
        <fullName evidence="1">F-box domain-containing protein</fullName>
    </recommendedName>
</protein>